<evidence type="ECO:0000313" key="2">
    <source>
        <dbReference type="EMBL" id="PKU47541.1"/>
    </source>
</evidence>
<proteinExistence type="predicted"/>
<feature type="compositionally biased region" description="Polar residues" evidence="1">
    <location>
        <begin position="161"/>
        <end position="171"/>
    </location>
</feature>
<name>A0A2I0UNE4_LIMLA</name>
<evidence type="ECO:0000313" key="3">
    <source>
        <dbReference type="Proteomes" id="UP000233556"/>
    </source>
</evidence>
<dbReference type="OrthoDB" id="9950769at2759"/>
<dbReference type="AlphaFoldDB" id="A0A2I0UNE4"/>
<protein>
    <submittedName>
        <fullName evidence="2">Hemogen</fullName>
    </submittedName>
</protein>
<accession>A0A2I0UNE4</accession>
<gene>
    <name evidence="2" type="ORF">llap_2183</name>
</gene>
<evidence type="ECO:0000256" key="1">
    <source>
        <dbReference type="SAM" id="MobiDB-lite"/>
    </source>
</evidence>
<feature type="region of interest" description="Disordered" evidence="1">
    <location>
        <begin position="1"/>
        <end position="215"/>
    </location>
</feature>
<feature type="compositionally biased region" description="Basic residues" evidence="1">
    <location>
        <begin position="42"/>
        <end position="54"/>
    </location>
</feature>
<dbReference type="EMBL" id="KZ505676">
    <property type="protein sequence ID" value="PKU47541.1"/>
    <property type="molecule type" value="Genomic_DNA"/>
</dbReference>
<reference evidence="3" key="2">
    <citation type="submission" date="2017-12" db="EMBL/GenBank/DDBJ databases">
        <title>Genome sequence of the Bar-tailed Godwit (Limosa lapponica baueri).</title>
        <authorList>
            <person name="Lima N.C.B."/>
            <person name="Parody-Merino A.M."/>
            <person name="Battley P.F."/>
            <person name="Fidler A.E."/>
            <person name="Prosdocimi F."/>
        </authorList>
    </citation>
    <scope>NUCLEOTIDE SEQUENCE [LARGE SCALE GENOMIC DNA]</scope>
</reference>
<organism evidence="2 3">
    <name type="scientific">Limosa lapponica baueri</name>
    <dbReference type="NCBI Taxonomy" id="1758121"/>
    <lineage>
        <taxon>Eukaryota</taxon>
        <taxon>Metazoa</taxon>
        <taxon>Chordata</taxon>
        <taxon>Craniata</taxon>
        <taxon>Vertebrata</taxon>
        <taxon>Euteleostomi</taxon>
        <taxon>Archelosauria</taxon>
        <taxon>Archosauria</taxon>
        <taxon>Dinosauria</taxon>
        <taxon>Saurischia</taxon>
        <taxon>Theropoda</taxon>
        <taxon>Coelurosauria</taxon>
        <taxon>Aves</taxon>
        <taxon>Neognathae</taxon>
        <taxon>Neoaves</taxon>
        <taxon>Charadriiformes</taxon>
        <taxon>Scolopacidae</taxon>
        <taxon>Limosa</taxon>
    </lineage>
</organism>
<keyword evidence="3" id="KW-1185">Reference proteome</keyword>
<dbReference type="Proteomes" id="UP000233556">
    <property type="component" value="Unassembled WGS sequence"/>
</dbReference>
<sequence length="215" mass="23199">MDWIMITAGASAKQPWGKRESPPLHAQLLMPVKSPSREQTKRQRRGRGARRGRGRQPVVEINLEPEPELDPQPDPQPDPQEEAEPVPSKSAAPSEPVHQEQPPMLTFQDVVSGMQPGVVERELAARSQDPAGELPESQLPHGGSGDSAVLPHEDCHPRLPTLSTTGLQHNYSMGPYPTKPDLGSCERGGGMLDADTALQATGSDKQPLLSVESLA</sequence>
<reference evidence="3" key="1">
    <citation type="submission" date="2017-11" db="EMBL/GenBank/DDBJ databases">
        <authorList>
            <person name="Lima N.C."/>
            <person name="Parody-Merino A.M."/>
            <person name="Battley P.F."/>
            <person name="Fidler A.E."/>
            <person name="Prosdocimi F."/>
        </authorList>
    </citation>
    <scope>NUCLEOTIDE SEQUENCE [LARGE SCALE GENOMIC DNA]</scope>
</reference>